<protein>
    <recommendedName>
        <fullName evidence="5">Cep57 centrosome microtubule-binding domain-containing protein</fullName>
    </recommendedName>
</protein>
<comment type="caution">
    <text evidence="3">The sequence shown here is derived from an EMBL/GenBank/DDBJ whole genome shotgun (WGS) entry which is preliminary data.</text>
</comment>
<keyword evidence="1" id="KW-0175">Coiled coil</keyword>
<feature type="region of interest" description="Disordered" evidence="2">
    <location>
        <begin position="186"/>
        <end position="228"/>
    </location>
</feature>
<sequence>MAMQTMSANRHDSRQDASGAALPYGSQPGSPTLTNPDMILPDYNDLVGYTDLSQSHQTTTTTTWNSGHSIEDGFQFHDNGFYVNPDPLSTPIIYGNGTMLSDIGEVTEVESNAGTIISRNASRRTVQSFDDDAHLRPSPATGMKFVPNKSKFIGRDRRLSNESTSTLNTLERNAFADFDDALSVGGDSNFQGDDEESMASSYAEEQPVPRPLRTAKKKSVQRLSDEGSVSISKRAEEILANAKQRLTNMEDNLTRARTLSYSAVSDDSTPSPPIGRSATTSYRAPAAPPAASGHSRNMSENGLASSRVGGFPQRSASALGQAGGYRRGLPGSRSVDALNGATNRGAHAITSHQLDTPLEPLGEDEYAESIVGRIGGLGSPTFGTFSDTGSARSSVQMRDIQDQMKGLKGKISTLREQARADSLKRRSLQSLRTPTPLNQSTWESGSRSTDTPDENNGASLGETNGNSNGNTRKHVRENSQSTIGSIEARAKEVLPNHPAQGPEINNHQSLHNQVAVALGGENMEMTDDDDASCYSGAALGSGNDGAVAEVAPQGYESESGESLYHDSFQHQVSHEDREDAFDYERFFLHSAMSSIRSRSGSMDSNDSVETTRGPVAPRRRPSVDTIASAESFETAAEAVVSRSSTAQGYRVYTAAELFNDARPDSGASFGDSSSGSDSNVVYGQNGHRRQGSVVHRPASIISVSTRPSYSSFESTGTNRSFPLVNKTKRNSGILTPGSSPDHGLKQTSETVMNDAASIHETEDSSRGQSPAIQVLSPTDQSSVEALVASLGKCVLVLGEPKEASIGAHDLYRRRIEMARRILEGELEIS</sequence>
<feature type="region of interest" description="Disordered" evidence="2">
    <location>
        <begin position="596"/>
        <end position="622"/>
    </location>
</feature>
<organism evidence="3 4">
    <name type="scientific">Cladobotryum mycophilum</name>
    <dbReference type="NCBI Taxonomy" id="491253"/>
    <lineage>
        <taxon>Eukaryota</taxon>
        <taxon>Fungi</taxon>
        <taxon>Dikarya</taxon>
        <taxon>Ascomycota</taxon>
        <taxon>Pezizomycotina</taxon>
        <taxon>Sordariomycetes</taxon>
        <taxon>Hypocreomycetidae</taxon>
        <taxon>Hypocreales</taxon>
        <taxon>Hypocreaceae</taxon>
        <taxon>Cladobotryum</taxon>
    </lineage>
</organism>
<evidence type="ECO:0000256" key="2">
    <source>
        <dbReference type="SAM" id="MobiDB-lite"/>
    </source>
</evidence>
<feature type="compositionally biased region" description="Polar residues" evidence="2">
    <location>
        <begin position="708"/>
        <end position="720"/>
    </location>
</feature>
<proteinExistence type="predicted"/>
<feature type="coiled-coil region" evidence="1">
    <location>
        <begin position="232"/>
        <end position="259"/>
    </location>
</feature>
<keyword evidence="4" id="KW-1185">Reference proteome</keyword>
<feature type="region of interest" description="Disordered" evidence="2">
    <location>
        <begin position="406"/>
        <end position="480"/>
    </location>
</feature>
<feature type="region of interest" description="Disordered" evidence="2">
    <location>
        <begin position="708"/>
        <end position="746"/>
    </location>
</feature>
<evidence type="ECO:0008006" key="5">
    <source>
        <dbReference type="Google" id="ProtNLM"/>
    </source>
</evidence>
<feature type="region of interest" description="Disordered" evidence="2">
    <location>
        <begin position="261"/>
        <end position="339"/>
    </location>
</feature>
<feature type="compositionally biased region" description="Polar residues" evidence="2">
    <location>
        <begin position="428"/>
        <end position="470"/>
    </location>
</feature>
<gene>
    <name evidence="3" type="ORF">PT974_08828</name>
</gene>
<reference evidence="3 4" key="1">
    <citation type="submission" date="2024-01" db="EMBL/GenBank/DDBJ databases">
        <title>Complete genome of Cladobotryum mycophilum ATHUM6906.</title>
        <authorList>
            <person name="Christinaki A.C."/>
            <person name="Myridakis A.I."/>
            <person name="Kouvelis V.N."/>
        </authorList>
    </citation>
    <scope>NUCLEOTIDE SEQUENCE [LARGE SCALE GENOMIC DNA]</scope>
    <source>
        <strain evidence="3 4">ATHUM6906</strain>
    </source>
</reference>
<evidence type="ECO:0000256" key="1">
    <source>
        <dbReference type="SAM" id="Coils"/>
    </source>
</evidence>
<dbReference type="EMBL" id="JAVFKD010000014">
    <property type="protein sequence ID" value="KAK5990559.1"/>
    <property type="molecule type" value="Genomic_DNA"/>
</dbReference>
<feature type="region of interest" description="Disordered" evidence="2">
    <location>
        <begin position="1"/>
        <end position="38"/>
    </location>
</feature>
<accession>A0ABR0SF01</accession>
<evidence type="ECO:0000313" key="3">
    <source>
        <dbReference type="EMBL" id="KAK5990559.1"/>
    </source>
</evidence>
<feature type="compositionally biased region" description="Polar residues" evidence="2">
    <location>
        <begin position="294"/>
        <end position="304"/>
    </location>
</feature>
<name>A0ABR0SF01_9HYPO</name>
<evidence type="ECO:0000313" key="4">
    <source>
        <dbReference type="Proteomes" id="UP001338125"/>
    </source>
</evidence>
<dbReference type="Proteomes" id="UP001338125">
    <property type="component" value="Unassembled WGS sequence"/>
</dbReference>